<keyword evidence="3 6" id="KW-0812">Transmembrane</keyword>
<dbReference type="Pfam" id="PF01569">
    <property type="entry name" value="PAP2"/>
    <property type="match status" value="1"/>
</dbReference>
<feature type="domain" description="Phosphatidic acid phosphatase type 2/haloperoxidase" evidence="7">
    <location>
        <begin position="71"/>
        <end position="143"/>
    </location>
</feature>
<evidence type="ECO:0000256" key="5">
    <source>
        <dbReference type="ARBA" id="ARBA00023136"/>
    </source>
</evidence>
<feature type="transmembrane region" description="Helical" evidence="6">
    <location>
        <begin position="93"/>
        <end position="112"/>
    </location>
</feature>
<name>A0A8J5C498_ZINOF</name>
<evidence type="ECO:0000256" key="1">
    <source>
        <dbReference type="ARBA" id="ARBA00004141"/>
    </source>
</evidence>
<dbReference type="InterPro" id="IPR036938">
    <property type="entry name" value="PAP2/HPO_sf"/>
</dbReference>
<dbReference type="Gene3D" id="1.20.144.10">
    <property type="entry name" value="Phosphatidic acid phosphatase type 2/haloperoxidase"/>
    <property type="match status" value="1"/>
</dbReference>
<evidence type="ECO:0000259" key="7">
    <source>
        <dbReference type="Pfam" id="PF01569"/>
    </source>
</evidence>
<dbReference type="GO" id="GO:0008195">
    <property type="term" value="F:phosphatidate phosphatase activity"/>
    <property type="evidence" value="ECO:0007669"/>
    <property type="project" value="TreeGrafter"/>
</dbReference>
<dbReference type="Proteomes" id="UP000734854">
    <property type="component" value="Unassembled WGS sequence"/>
</dbReference>
<reference evidence="8 9" key="1">
    <citation type="submission" date="2020-08" db="EMBL/GenBank/DDBJ databases">
        <title>Plant Genome Project.</title>
        <authorList>
            <person name="Zhang R.-G."/>
        </authorList>
    </citation>
    <scope>NUCLEOTIDE SEQUENCE [LARGE SCALE GENOMIC DNA]</scope>
    <source>
        <tissue evidence="8">Rhizome</tissue>
    </source>
</reference>
<dbReference type="InterPro" id="IPR000326">
    <property type="entry name" value="PAP2/HPO"/>
</dbReference>
<dbReference type="GO" id="GO:0006644">
    <property type="term" value="P:phospholipid metabolic process"/>
    <property type="evidence" value="ECO:0007669"/>
    <property type="project" value="InterPro"/>
</dbReference>
<comment type="similarity">
    <text evidence="2">Belongs to the PA-phosphatase related phosphoesterase family.</text>
</comment>
<feature type="transmembrane region" description="Helical" evidence="6">
    <location>
        <begin position="124"/>
        <end position="143"/>
    </location>
</feature>
<evidence type="ECO:0000313" key="8">
    <source>
        <dbReference type="EMBL" id="KAG6470728.1"/>
    </source>
</evidence>
<dbReference type="GO" id="GO:0016020">
    <property type="term" value="C:membrane"/>
    <property type="evidence" value="ECO:0007669"/>
    <property type="project" value="UniProtKB-SubCell"/>
</dbReference>
<dbReference type="PANTHER" id="PTHR10165:SF35">
    <property type="entry name" value="RE23632P"/>
    <property type="match status" value="1"/>
</dbReference>
<evidence type="ECO:0000313" key="9">
    <source>
        <dbReference type="Proteomes" id="UP000734854"/>
    </source>
</evidence>
<evidence type="ECO:0000256" key="2">
    <source>
        <dbReference type="ARBA" id="ARBA00008816"/>
    </source>
</evidence>
<dbReference type="AlphaFoldDB" id="A0A8J5C498"/>
<keyword evidence="4 6" id="KW-1133">Transmembrane helix</keyword>
<organism evidence="8 9">
    <name type="scientific">Zingiber officinale</name>
    <name type="common">Ginger</name>
    <name type="synonym">Amomum zingiber</name>
    <dbReference type="NCBI Taxonomy" id="94328"/>
    <lineage>
        <taxon>Eukaryota</taxon>
        <taxon>Viridiplantae</taxon>
        <taxon>Streptophyta</taxon>
        <taxon>Embryophyta</taxon>
        <taxon>Tracheophyta</taxon>
        <taxon>Spermatophyta</taxon>
        <taxon>Magnoliopsida</taxon>
        <taxon>Liliopsida</taxon>
        <taxon>Zingiberales</taxon>
        <taxon>Zingiberaceae</taxon>
        <taxon>Zingiber</taxon>
    </lineage>
</organism>
<accession>A0A8J5C498</accession>
<proteinExistence type="inferred from homology"/>
<dbReference type="SUPFAM" id="SSF48317">
    <property type="entry name" value="Acid phosphatase/Vanadium-dependent haloperoxidase"/>
    <property type="match status" value="1"/>
</dbReference>
<gene>
    <name evidence="8" type="ORF">ZIOFF_071805</name>
</gene>
<evidence type="ECO:0000256" key="6">
    <source>
        <dbReference type="SAM" id="Phobius"/>
    </source>
</evidence>
<comment type="caution">
    <text evidence="8">The sequence shown here is derived from an EMBL/GenBank/DDBJ whole genome shotgun (WGS) entry which is preliminary data.</text>
</comment>
<dbReference type="GO" id="GO:0046839">
    <property type="term" value="P:phospholipid dephosphorylation"/>
    <property type="evidence" value="ECO:0007669"/>
    <property type="project" value="TreeGrafter"/>
</dbReference>
<evidence type="ECO:0000256" key="3">
    <source>
        <dbReference type="ARBA" id="ARBA00022692"/>
    </source>
</evidence>
<dbReference type="PANTHER" id="PTHR10165">
    <property type="entry name" value="LIPID PHOSPHATE PHOSPHATASE"/>
    <property type="match status" value="1"/>
</dbReference>
<dbReference type="InterPro" id="IPR043216">
    <property type="entry name" value="PAP-like"/>
</dbReference>
<keyword evidence="5 6" id="KW-0472">Membrane</keyword>
<protein>
    <recommendedName>
        <fullName evidence="7">Phosphatidic acid phosphatase type 2/haloperoxidase domain-containing protein</fullName>
    </recommendedName>
</protein>
<sequence>MFSRLVAKCLLEICRVLCPSLPVGFAFFDFISRTLRGSLMSTTLNYHIDLPDNKPNAPWEFIAANIKRITICLGFLSWYLAGKIKTFDGRGHVAKLCIVFLPLLTAALMAISRVDDYWHYWKDIFAGGFLGLVVASFCYLQFFPPLYDLQGWLPHAYLQAVSDCPMPEIMCHCSHLLPAPYTRGLLRLKV</sequence>
<dbReference type="EMBL" id="JACMSC010000021">
    <property type="protein sequence ID" value="KAG6470728.1"/>
    <property type="molecule type" value="Genomic_DNA"/>
</dbReference>
<comment type="subcellular location">
    <subcellularLocation>
        <location evidence="1">Membrane</location>
        <topology evidence="1">Multi-pass membrane protein</topology>
    </subcellularLocation>
</comment>
<evidence type="ECO:0000256" key="4">
    <source>
        <dbReference type="ARBA" id="ARBA00022989"/>
    </source>
</evidence>
<keyword evidence="9" id="KW-1185">Reference proteome</keyword>